<reference evidence="7" key="1">
    <citation type="journal article" date="2015" name="Nature">
        <title>Complex archaea that bridge the gap between prokaryotes and eukaryotes.</title>
        <authorList>
            <person name="Spang A."/>
            <person name="Saw J.H."/>
            <person name="Jorgensen S.L."/>
            <person name="Zaremba-Niedzwiedzka K."/>
            <person name="Martijn J."/>
            <person name="Lind A.E."/>
            <person name="van Eijk R."/>
            <person name="Schleper C."/>
            <person name="Guy L."/>
            <person name="Ettema T.J."/>
        </authorList>
    </citation>
    <scope>NUCLEOTIDE SEQUENCE</scope>
</reference>
<dbReference type="InterPro" id="IPR049050">
    <property type="entry name" value="nSTAND3"/>
</dbReference>
<keyword evidence="3" id="KW-0408">Iron</keyword>
<dbReference type="InterPro" id="IPR029052">
    <property type="entry name" value="Metallo-depent_PP-like"/>
</dbReference>
<dbReference type="EMBL" id="LAZR01000994">
    <property type="protein sequence ID" value="KKN53001.1"/>
    <property type="molecule type" value="Genomic_DNA"/>
</dbReference>
<dbReference type="SUPFAM" id="SSF52540">
    <property type="entry name" value="P-loop containing nucleoside triphosphate hydrolases"/>
    <property type="match status" value="1"/>
</dbReference>
<gene>
    <name evidence="7" type="ORF">LCGC14_0606900</name>
</gene>
<name>A0A0F9TV51_9ZZZZ</name>
<evidence type="ECO:0000256" key="3">
    <source>
        <dbReference type="ARBA" id="ARBA00023004"/>
    </source>
</evidence>
<accession>A0A0F9TV51</accession>
<dbReference type="PANTHER" id="PTHR42988">
    <property type="entry name" value="PHOSPHOHYDROLASE"/>
    <property type="match status" value="1"/>
</dbReference>
<keyword evidence="1" id="KW-0479">Metal-binding</keyword>
<dbReference type="Pfam" id="PF20720">
    <property type="entry name" value="nSTAND3"/>
    <property type="match status" value="1"/>
</dbReference>
<evidence type="ECO:0000259" key="6">
    <source>
        <dbReference type="Pfam" id="PF20720"/>
    </source>
</evidence>
<evidence type="ECO:0000256" key="2">
    <source>
        <dbReference type="ARBA" id="ARBA00022801"/>
    </source>
</evidence>
<keyword evidence="2" id="KW-0378">Hydrolase</keyword>
<evidence type="ECO:0000313" key="7">
    <source>
        <dbReference type="EMBL" id="KKN53001.1"/>
    </source>
</evidence>
<dbReference type="InterPro" id="IPR027417">
    <property type="entry name" value="P-loop_NTPase"/>
</dbReference>
<dbReference type="InterPro" id="IPR050884">
    <property type="entry name" value="CNP_phosphodiesterase-III"/>
</dbReference>
<dbReference type="PANTHER" id="PTHR42988:SF2">
    <property type="entry name" value="CYCLIC NUCLEOTIDE PHOSPHODIESTERASE CBUA0032-RELATED"/>
    <property type="match status" value="1"/>
</dbReference>
<evidence type="ECO:0000256" key="1">
    <source>
        <dbReference type="ARBA" id="ARBA00022723"/>
    </source>
</evidence>
<protein>
    <submittedName>
        <fullName evidence="7">Uncharacterized protein</fullName>
    </submittedName>
</protein>
<organism evidence="7">
    <name type="scientific">marine sediment metagenome</name>
    <dbReference type="NCBI Taxonomy" id="412755"/>
    <lineage>
        <taxon>unclassified sequences</taxon>
        <taxon>metagenomes</taxon>
        <taxon>ecological metagenomes</taxon>
    </lineage>
</organism>
<dbReference type="SUPFAM" id="SSF56300">
    <property type="entry name" value="Metallo-dependent phosphatases"/>
    <property type="match status" value="1"/>
</dbReference>
<dbReference type="Gene3D" id="3.40.50.300">
    <property type="entry name" value="P-loop containing nucleotide triphosphate hydrolases"/>
    <property type="match status" value="1"/>
</dbReference>
<feature type="domain" description="Novel STAND NTPase 3" evidence="6">
    <location>
        <begin position="362"/>
        <end position="522"/>
    </location>
</feature>
<dbReference type="GO" id="GO:0046872">
    <property type="term" value="F:metal ion binding"/>
    <property type="evidence" value="ECO:0007669"/>
    <property type="project" value="UniProtKB-KW"/>
</dbReference>
<sequence>MKMDYINILHLSDLHFGIEKNVEEGAIISRREVTLESLLNTLKNLDKHWKPNIIAVSGDIGYKGIKSEYDEASKWFERLLVALNLEPDRLIICAGNHDRFRYEKNPSVLPNTIGDADERLAEINFKKNSIPFSDFIEFQKTLKIPPLIYKKIANYLVGTREILDLKFLILNSAWFAWGGKRDSNKMIMGKSQLIEMKNECQIISRTEFIPDQMTIAVLHHPPEDLDPCEIDTIEGREPSYPILAECSDLILCGHKHGERFFAPDKKFAKSWLFKTGASYEGEEYKNNCEILHVDPKSLSAGRLKIYYQPDKNKWVENVDEEGYYLFYTSLSRLRINTQEILAKIHNKIGSDCNVNRITYLNSIEQNLQEYKIIFILGDPTVGKSALMKDVANKISEEYEVIAFNISYFNHNSLSDYLKDYNIVDDLRDIINSIKKEKICIFIDQCERILEDEIKKLNLFKDLFVKLQEINLEKKELKLILTCRTDAFQKVYSELIHSYDCEEIKISAVIINNFSDEELSQVFSKIPNLELIYNQVHLKALIKNPKMLDILTIREFEIFPKTKSGELKNIIITETYFMDQFWKQIVRNNEKNAYNTVSPESRAQLLNKISIDSFKKAEPYKISSVIDFNVLKTLISDNILIRYKDQIFFSHDVYEEWSLLDFIRNKSNIKDNFLIPYNSYKRNSRAFQLFSRYILEVDNDYKTWISLYSELEDNNDVNPNWIQELILGILKSEILLNHLKNLKIFLIDKNSSRFNQLLKILQLKCITFEGEIAFPKDFSYFSSKPIYPVWSIVIDFILMNFHELGDENLYECSEIIRIFLNNSNPQVNKYIDKILVNYEEIANNTILNDEIQFNLDYEKKKKLKKNVIYGIIKCKALKQDNNLTIIDNLRSSTNSKRLFKDVIFDIYGWVPLYFSFPDYTINILKDLFIRDEKREKIIPTPFSHHDFHFSFDEHPSFTETSFKVMLEQNQECGLTFIHKIINHAMDLWKKIEEPVVHGPGLRRISYDRTPIPQFMKIGGKEIEVWGDEIVYKWILHLGPTIVKYALQALEEWIIKQIQVNKENSAELIYKILSDTNSFAVVSVCSQSVLNIFFSEKIDDTNTLENLIKALIPILEKPIFWILQGIFSSEKYIYYRDVNRNSFEKVLAYLLFFYTNLNIIDKITKLIESFPNNIPFIFEQEKTDSLIVLERKESTDLLVAKTKKENYKPFKVGDFISMVFKAPEDLYDKDEMEYHEGFLKLQSFKGTVFNALDNGGVIKNYSIEGLYQFLENYLKVYDFFSDRQRFETYFEKLKTFLETESVILQEIRIKDLPEELQQDFGYLKFLQNSNDILELITGFFTLLINFKWGFVESNKLEEKCKEVILKTLEYKLNKDVYSAYNKNLMGIHQSAAKSLPRLLYLYPNNKSIKRAIKLLSISPNHQVRDIIFTYLRDLWTTNSNFIWKLIKKLRKLSITRAIIMNPEFIVINKYRDPRITRSQFVDITGRYIKKLYVKRILRLFKNRLSKKRFMNLTPIDLDLKLYRSSLKIIPFNEVLNKIQPSKNFIGFLKDLFYFTIYNDLQYKKDGNNYSRMQTYYGDCRNHFYREWIRESVEIITYGIFHLDNKNLTNEFLTFIISNWSKTEKFFEIFLEELIIAGNQSEFENKLIDIWCMISESIFNTLKQEKIIKYCIISLLFFRRPFYSTLQNQFQNPNSLKRIGEIMRIFLEVKLFPDIIWLMNQIQNFELTKSLLGTISVKIKNIIYKEDKVKVLRNNTSILLNNYWKKFRWEIIYDENLHMSFKYLVDKMVEWNSPLASKLQDDMKL</sequence>
<evidence type="ECO:0000256" key="4">
    <source>
        <dbReference type="ARBA" id="ARBA00025742"/>
    </source>
</evidence>
<comment type="similarity">
    <text evidence="4">Belongs to the cyclic nucleotide phosphodiesterase class-III family.</text>
</comment>
<dbReference type="GO" id="GO:0016787">
    <property type="term" value="F:hydrolase activity"/>
    <property type="evidence" value="ECO:0007669"/>
    <property type="project" value="UniProtKB-KW"/>
</dbReference>
<evidence type="ECO:0000259" key="5">
    <source>
        <dbReference type="Pfam" id="PF00149"/>
    </source>
</evidence>
<feature type="domain" description="Calcineurin-like phosphoesterase" evidence="5">
    <location>
        <begin position="7"/>
        <end position="257"/>
    </location>
</feature>
<dbReference type="Pfam" id="PF00149">
    <property type="entry name" value="Metallophos"/>
    <property type="match status" value="1"/>
</dbReference>
<comment type="caution">
    <text evidence="7">The sequence shown here is derived from an EMBL/GenBank/DDBJ whole genome shotgun (WGS) entry which is preliminary data.</text>
</comment>
<dbReference type="Gene3D" id="3.60.21.10">
    <property type="match status" value="1"/>
</dbReference>
<proteinExistence type="inferred from homology"/>
<dbReference type="InterPro" id="IPR004843">
    <property type="entry name" value="Calcineurin-like_PHP"/>
</dbReference>